<comment type="caution">
    <text evidence="1">The sequence shown here is derived from an EMBL/GenBank/DDBJ whole genome shotgun (WGS) entry which is preliminary data.</text>
</comment>
<dbReference type="EMBL" id="JAYMYJ010000029">
    <property type="protein sequence ID" value="MEB4590024.1"/>
    <property type="molecule type" value="Genomic_DNA"/>
</dbReference>
<evidence type="ECO:0000313" key="1">
    <source>
        <dbReference type="EMBL" id="MEB4590024.1"/>
    </source>
</evidence>
<dbReference type="InterPro" id="IPR006522">
    <property type="entry name" value="Phage_virion_morphogenesis"/>
</dbReference>
<dbReference type="Pfam" id="PF05069">
    <property type="entry name" value="Phage_tail_S"/>
    <property type="match status" value="1"/>
</dbReference>
<reference evidence="2" key="1">
    <citation type="submission" date="2023-07" db="EMBL/GenBank/DDBJ databases">
        <title>The carbon used by Thiothrix.</title>
        <authorList>
            <person name="Chen L."/>
        </authorList>
    </citation>
    <scope>NUCLEOTIDE SEQUENCE [LARGE SCALE GENOMIC DNA]</scope>
</reference>
<proteinExistence type="predicted"/>
<accession>A0ABU6CTD4</accession>
<dbReference type="NCBIfam" id="TIGR01635">
    <property type="entry name" value="tail_comp_S"/>
    <property type="match status" value="1"/>
</dbReference>
<dbReference type="RefSeq" id="WP_324693254.1">
    <property type="nucleotide sequence ID" value="NZ_JAYMYJ010000029.1"/>
</dbReference>
<keyword evidence="2" id="KW-1185">Reference proteome</keyword>
<protein>
    <submittedName>
        <fullName evidence="1">Phage virion morphogenesis protein</fullName>
    </submittedName>
</protein>
<dbReference type="Proteomes" id="UP001308005">
    <property type="component" value="Unassembled WGS sequence"/>
</dbReference>
<gene>
    <name evidence="1" type="ORF">VSS37_03440</name>
</gene>
<evidence type="ECO:0000313" key="2">
    <source>
        <dbReference type="Proteomes" id="UP001308005"/>
    </source>
</evidence>
<organism evidence="1 2">
    <name type="scientific">Candidatus Thiothrix phosphatis</name>
    <dbReference type="NCBI Taxonomy" id="3112415"/>
    <lineage>
        <taxon>Bacteria</taxon>
        <taxon>Pseudomonadati</taxon>
        <taxon>Pseudomonadota</taxon>
        <taxon>Gammaproteobacteria</taxon>
        <taxon>Thiotrichales</taxon>
        <taxon>Thiotrichaceae</taxon>
        <taxon>Thiothrix</taxon>
    </lineage>
</organism>
<sequence length="147" mass="16643">MAEIRVTLPRIPGASRSMTRRILQEGAEAMINTARISFVDAKTPEGEKWPTLSEVTKKRRGSGAKTLRDTGRLMNSLQSQTNGEVVTIGSNLIYSNIHNYGGMAGHGRKVRIPQRRFLPDPRNLPLSLSDELNEITIKNLKKWWLFW</sequence>
<name>A0ABU6CTD4_9GAMM</name>